<organism evidence="2">
    <name type="scientific">Zea mays</name>
    <name type="common">Maize</name>
    <dbReference type="NCBI Taxonomy" id="4577"/>
    <lineage>
        <taxon>Eukaryota</taxon>
        <taxon>Viridiplantae</taxon>
        <taxon>Streptophyta</taxon>
        <taxon>Embryophyta</taxon>
        <taxon>Tracheophyta</taxon>
        <taxon>Spermatophyta</taxon>
        <taxon>Magnoliopsida</taxon>
        <taxon>Liliopsida</taxon>
        <taxon>Poales</taxon>
        <taxon>Poaceae</taxon>
        <taxon>PACMAD clade</taxon>
        <taxon>Panicoideae</taxon>
        <taxon>Andropogonodae</taxon>
        <taxon>Andropogoneae</taxon>
        <taxon>Tripsacinae</taxon>
        <taxon>Zea</taxon>
    </lineage>
</organism>
<dbReference type="Pfam" id="PF00378">
    <property type="entry name" value="ECH_1"/>
    <property type="match status" value="1"/>
</dbReference>
<sequence length="99" mass="11334">MPVTAEMAERWGLVNHVVDDNEVLSKAIEVAEAIVRNNRNLVVLYKSVINDGFKLDLEHAQALEKERGHNYYNGMTKEQFTNMQKFIQGRSSKKTPSKL</sequence>
<dbReference type="ExpressionAtlas" id="B6SQH9">
    <property type="expression patterns" value="baseline and differential"/>
</dbReference>
<dbReference type="PANTHER" id="PTHR43802:SF1">
    <property type="entry name" value="IP11341P-RELATED"/>
    <property type="match status" value="1"/>
</dbReference>
<dbReference type="AlphaFoldDB" id="B6SQH9"/>
<dbReference type="SUPFAM" id="SSF52096">
    <property type="entry name" value="ClpP/crotonase"/>
    <property type="match status" value="1"/>
</dbReference>
<proteinExistence type="evidence at transcript level"/>
<dbReference type="EMBL" id="EU954994">
    <property type="protein sequence ID" value="ACG27112.1"/>
    <property type="molecule type" value="mRNA"/>
</dbReference>
<evidence type="ECO:0000256" key="1">
    <source>
        <dbReference type="ARBA" id="ARBA00005254"/>
    </source>
</evidence>
<accession>B6SQH9</accession>
<protein>
    <recommendedName>
        <fullName evidence="3">3-hydroxybutyryl-CoA dehydratase</fullName>
    </recommendedName>
</protein>
<dbReference type="PANTHER" id="PTHR43802">
    <property type="entry name" value="ENOYL-COA HYDRATASE"/>
    <property type="match status" value="1"/>
</dbReference>
<dbReference type="InterPro" id="IPR001753">
    <property type="entry name" value="Enoyl-CoA_hydra/iso"/>
</dbReference>
<reference evidence="2" key="1">
    <citation type="journal article" date="2009" name="Plant Mol. Biol.">
        <title>Insights into corn genes derived from large-scale cDNA sequencing.</title>
        <authorList>
            <person name="Alexandrov N.N."/>
            <person name="Brover V.V."/>
            <person name="Freidin S."/>
            <person name="Troukhan M.E."/>
            <person name="Tatarinova T.V."/>
            <person name="Zhang H."/>
            <person name="Swaller T.J."/>
            <person name="Lu Y.P."/>
            <person name="Bouck J."/>
            <person name="Flavell R.B."/>
            <person name="Feldmann K.A."/>
        </authorList>
    </citation>
    <scope>NUCLEOTIDE SEQUENCE</scope>
</reference>
<dbReference type="InterPro" id="IPR029045">
    <property type="entry name" value="ClpP/crotonase-like_dom_sf"/>
</dbReference>
<dbReference type="Gene3D" id="3.90.226.10">
    <property type="entry name" value="2-enoyl-CoA Hydratase, Chain A, domain 1"/>
    <property type="match status" value="1"/>
</dbReference>
<comment type="similarity">
    <text evidence="1">Belongs to the enoyl-CoA hydratase/isomerase family.</text>
</comment>
<evidence type="ECO:0000313" key="2">
    <source>
        <dbReference type="EMBL" id="ACG27112.1"/>
    </source>
</evidence>
<dbReference type="HOGENOM" id="CLU_2323834_0_0_1"/>
<evidence type="ECO:0008006" key="3">
    <source>
        <dbReference type="Google" id="ProtNLM"/>
    </source>
</evidence>
<name>B6SQH9_MAIZE</name>